<dbReference type="InterPro" id="IPR022716">
    <property type="entry name" value="Gcn1_N"/>
</dbReference>
<dbReference type="InterPro" id="IPR034085">
    <property type="entry name" value="TOG"/>
</dbReference>
<dbReference type="InterPro" id="IPR056810">
    <property type="entry name" value="GNC1-like_N"/>
</dbReference>
<dbReference type="Pfam" id="PF24987">
    <property type="entry name" value="HEAT_EF3_N"/>
    <property type="match status" value="2"/>
</dbReference>
<keyword evidence="7" id="KW-1185">Reference proteome</keyword>
<feature type="domain" description="TOG" evidence="5">
    <location>
        <begin position="1403"/>
        <end position="1631"/>
    </location>
</feature>
<protein>
    <submittedName>
        <fullName evidence="6">Unplaced genomic scaffold scaffold_21, whole genome shotgun sequence</fullName>
    </submittedName>
</protein>
<dbReference type="InterPro" id="IPR011989">
    <property type="entry name" value="ARM-like"/>
</dbReference>
<dbReference type="Pfam" id="PF24984">
    <property type="entry name" value="HEAT_EF3_GNC1"/>
    <property type="match status" value="1"/>
</dbReference>
<feature type="region of interest" description="Disordered" evidence="4">
    <location>
        <begin position="663"/>
        <end position="684"/>
    </location>
</feature>
<dbReference type="Pfam" id="PF12074">
    <property type="entry name" value="Gcn1_N"/>
    <property type="match status" value="1"/>
</dbReference>
<dbReference type="InterPro" id="IPR021133">
    <property type="entry name" value="HEAT_type_2"/>
</dbReference>
<comment type="similarity">
    <text evidence="1">Belongs to the GCN1 family.</text>
</comment>
<dbReference type="Proteomes" id="UP000054018">
    <property type="component" value="Unassembled WGS sequence"/>
</dbReference>
<reference evidence="7" key="2">
    <citation type="submission" date="2015-01" db="EMBL/GenBank/DDBJ databases">
        <title>Evolutionary Origins and Diversification of the Mycorrhizal Mutualists.</title>
        <authorList>
            <consortium name="DOE Joint Genome Institute"/>
            <consortium name="Mycorrhizal Genomics Consortium"/>
            <person name="Kohler A."/>
            <person name="Kuo A."/>
            <person name="Nagy L.G."/>
            <person name="Floudas D."/>
            <person name="Copeland A."/>
            <person name="Barry K.W."/>
            <person name="Cichocki N."/>
            <person name="Veneault-Fourrey C."/>
            <person name="LaButti K."/>
            <person name="Lindquist E.A."/>
            <person name="Lipzen A."/>
            <person name="Lundell T."/>
            <person name="Morin E."/>
            <person name="Murat C."/>
            <person name="Riley R."/>
            <person name="Ohm R."/>
            <person name="Sun H."/>
            <person name="Tunlid A."/>
            <person name="Henrissat B."/>
            <person name="Grigoriev I.V."/>
            <person name="Hibbett D.S."/>
            <person name="Martin F."/>
        </authorList>
    </citation>
    <scope>NUCLEOTIDE SEQUENCE [LARGE SCALE GENOMIC DNA]</scope>
    <source>
        <strain evidence="7">441</strain>
    </source>
</reference>
<keyword evidence="2" id="KW-0677">Repeat</keyword>
<dbReference type="PANTHER" id="PTHR23346:SF7">
    <property type="entry name" value="STALLED RIBOSOME SENSOR GCN1"/>
    <property type="match status" value="1"/>
</dbReference>
<dbReference type="Pfam" id="PF24916">
    <property type="entry name" value="HEAT_GCN1_fung"/>
    <property type="match status" value="1"/>
</dbReference>
<dbReference type="Pfam" id="PF24993">
    <property type="entry name" value="GNC1_N"/>
    <property type="match status" value="1"/>
</dbReference>
<name>A0A0C9ZUJ0_9AGAM</name>
<dbReference type="InterPro" id="IPR056809">
    <property type="entry name" value="HEAT_GCN1_fung"/>
</dbReference>
<evidence type="ECO:0000256" key="4">
    <source>
        <dbReference type="SAM" id="MobiDB-lite"/>
    </source>
</evidence>
<dbReference type="PANTHER" id="PTHR23346">
    <property type="entry name" value="TRANSLATIONAL ACTIVATOR GCN1-RELATED"/>
    <property type="match status" value="1"/>
</dbReference>
<accession>A0A0C9ZUJ0</accession>
<dbReference type="EMBL" id="KN833705">
    <property type="protein sequence ID" value="KIK25907.1"/>
    <property type="molecule type" value="Genomic_DNA"/>
</dbReference>
<dbReference type="SUPFAM" id="SSF48371">
    <property type="entry name" value="ARM repeat"/>
    <property type="match status" value="5"/>
</dbReference>
<evidence type="ECO:0000256" key="3">
    <source>
        <dbReference type="PROSITE-ProRule" id="PRU00103"/>
    </source>
</evidence>
<dbReference type="HOGENOM" id="CLU_000504_2_0_1"/>
<gene>
    <name evidence="6" type="ORF">PISMIDRAFT_28756</name>
</gene>
<dbReference type="GO" id="GO:0006417">
    <property type="term" value="P:regulation of translation"/>
    <property type="evidence" value="ECO:0007669"/>
    <property type="project" value="TreeGrafter"/>
</dbReference>
<dbReference type="GO" id="GO:0034198">
    <property type="term" value="P:cellular response to amino acid starvation"/>
    <property type="evidence" value="ECO:0007669"/>
    <property type="project" value="TreeGrafter"/>
</dbReference>
<organism evidence="6 7">
    <name type="scientific">Pisolithus microcarpus 441</name>
    <dbReference type="NCBI Taxonomy" id="765257"/>
    <lineage>
        <taxon>Eukaryota</taxon>
        <taxon>Fungi</taxon>
        <taxon>Dikarya</taxon>
        <taxon>Basidiomycota</taxon>
        <taxon>Agaricomycotina</taxon>
        <taxon>Agaricomycetes</taxon>
        <taxon>Agaricomycetidae</taxon>
        <taxon>Boletales</taxon>
        <taxon>Sclerodermatineae</taxon>
        <taxon>Pisolithaceae</taxon>
        <taxon>Pisolithus</taxon>
    </lineage>
</organism>
<dbReference type="SMART" id="SM01349">
    <property type="entry name" value="TOG"/>
    <property type="match status" value="1"/>
</dbReference>
<dbReference type="GO" id="GO:0019887">
    <property type="term" value="F:protein kinase regulator activity"/>
    <property type="evidence" value="ECO:0007669"/>
    <property type="project" value="TreeGrafter"/>
</dbReference>
<dbReference type="PROSITE" id="PS50077">
    <property type="entry name" value="HEAT_REPEAT"/>
    <property type="match status" value="3"/>
</dbReference>
<dbReference type="STRING" id="765257.A0A0C9ZUJ0"/>
<reference evidence="6 7" key="1">
    <citation type="submission" date="2014-04" db="EMBL/GenBank/DDBJ databases">
        <authorList>
            <consortium name="DOE Joint Genome Institute"/>
            <person name="Kuo A."/>
            <person name="Kohler A."/>
            <person name="Costa M.D."/>
            <person name="Nagy L.G."/>
            <person name="Floudas D."/>
            <person name="Copeland A."/>
            <person name="Barry K.W."/>
            <person name="Cichocki N."/>
            <person name="Veneault-Fourrey C."/>
            <person name="LaButti K."/>
            <person name="Lindquist E.A."/>
            <person name="Lipzen A."/>
            <person name="Lundell T."/>
            <person name="Morin E."/>
            <person name="Murat C."/>
            <person name="Sun H."/>
            <person name="Tunlid A."/>
            <person name="Henrissat B."/>
            <person name="Grigoriev I.V."/>
            <person name="Hibbett D.S."/>
            <person name="Martin F."/>
            <person name="Nordberg H.P."/>
            <person name="Cantor M.N."/>
            <person name="Hua S.X."/>
        </authorList>
    </citation>
    <scope>NUCLEOTIDE SEQUENCE [LARGE SCALE GENOMIC DNA]</scope>
    <source>
        <strain evidence="6 7">441</strain>
    </source>
</reference>
<proteinExistence type="inferred from homology"/>
<evidence type="ECO:0000313" key="6">
    <source>
        <dbReference type="EMBL" id="KIK25907.1"/>
    </source>
</evidence>
<dbReference type="Gene3D" id="1.25.10.10">
    <property type="entry name" value="Leucine-rich Repeat Variant"/>
    <property type="match status" value="6"/>
</dbReference>
<dbReference type="InterPro" id="IPR057546">
    <property type="entry name" value="HEAT_GCN1"/>
</dbReference>
<dbReference type="OrthoDB" id="5148094at2759"/>
<feature type="repeat" description="HEAT" evidence="3">
    <location>
        <begin position="2037"/>
        <end position="2074"/>
    </location>
</feature>
<evidence type="ECO:0000313" key="7">
    <source>
        <dbReference type="Proteomes" id="UP000054018"/>
    </source>
</evidence>
<sequence>MDEDDHPSQKWQRDRIWDDWQSSMHIAQSILLSSSTKLRLRFIREELQWLASEQELDLSQTMDVFKLLTQTYPRYVDAPSREAVEALGMILINRDESRSVDCRLGITEQVVDWLVHEVSSLAKPGSVSSYAPADAFVLLSWACGLYIVCSKSPPSDSWRKLVGIIAVLVDFQLNPSTHSKPTMQNSALVRTRRALRSAPDRLSLLMSTLIKQAESSQTPLAYIPLLGTAVDVTLRLKNVKDDSLSQITPVTKGDIVALYSGTVLMSKGPVSPHTSNALHDFIRSFVDPTMLSSLVLPMMEKALLRSPEYSLSVTRDFFLAYSHVLDTAIFKKLLASCLSSAKSSNATTRANTSALFKVLVNKVPADALDSAVPEILALPQAGKTTGPDHRATLYTMLSTIQPNAGVSPIIVKALPPLIPKETSDASITTLTSTLPLHLTYLLQSNIHIPVETRALLAKEMENAKLPLRKSFVSVAGAALWNLASLNTEPVITFVNSIKVSLEMNLKSVSANPLSAVGGLLQGYVPLAVLLGPLSKSGQFADFVARNTSAETVVGTPTKPSFLIWEKVYQRLGDAEEEMWLLRCLDLVVGHLEAELLKNEHLRIQVGSIFLHLAVHTPSFETRRTAIRTLQSAASKHPNLVPLLIKESLLAVLMKDKSSLTASSKSGAAALPPSQPAPDDHEKTAAVDKQKRYAALLLACAAGLSPGSQITQDQDQGLGAVNSTVSIDPLADFVVLAHHATISPASHSLWIEMCQKAGRDPHDLVQKYVDSIMTTVLEASMVDPKLGFAAASYRTVSTLAFVCPEVVLPRIMDQLRADVDIKGINDLTEVDLGIYETPEGTAYTDVLPSNKKGEGPKKGKGADIAKWEAELRQSLASKKGASQGASGTAVLSKQAQALLQAQLDKEAVVRQRVVSLKARLQRALAFIRGVVSANIPEARTYVSPISAMLLEVALGQGSRLVGTVLFETFIDLACYCSERLDVTRKWVGIAILRALQSPCVPDEYLAEPVHALVLRVLYRLRTISEQAPFDAATFSYAFPLLVQVLHQGGIDVSEDEEALEQVSLVLDIIRFHTSEFTDTSFPRKDAMEHLVHVIKLQPRLSKEASSVLVDLGEAIQATATYTEISVLIHGTLNQETHVRNSCLQAIQPLDLTDLDWSPELWIACHDDDEQNARLANRVWEDNGLDVPEGFLEQLLPFLEHVNPYVRASSASAIADAVGHLPQTNEKTIIALQDLYRDKAKILAPEYDEYGMVIPETLDRLDPWPTRVAIASIFEQLAPFFPDTEVEGFICFLIKNEALGDRSSEVRRGMLQAGTAVVDHHGSARLAGLLTTFEVHLAAPSPASETSDQIKEAVVILFGRAARHLVASDPRIQGIVDRLVEALKTPAEQVQVAVSDCLVPLVRLMGDRLDTFVGHLFDELYSAPKYAARRGAAYGLAGTIKGLGIGSMKRFDVTSRLRTAAEDKKRFELRQGTMFAFETLSTTLGRLFEPYVTFILPLLLSAFGDGTADVREAAQDAARVIMGNMSGYGVKLILPSLLSGLDEKQWRSKKGSIELLGMMAYCSPRQLSLSLPIVIPRLTSVLTDTHAQVKAAANRSLKQFGEVINNPEIQALVPTLLKALVDPAKTTNALSSLLKTSFMHYIDHSSLALVIPVIERGLRDRGAEGKKKASQIVGNLASLTDSKDFVPYLSTLLPMVHVVLVDPVPEARATAAKTLGVLVERLGEVHFPDLVPGLLRTLKAETSGVDRQGAAQGLSEVLSGLGMERLEGLLPDIIANAQSPRSTIREGFMSLLVYLPATFGARFQPHLPKIISPILSGLADSEEYVRDAAMRAGRMIVVNYSSRAIDLFLPELEQGMFDPGWRIRQSSITLVGELLFKVSGISGKTEIGDEEEDSEPAVAESSRRALVEVLGAERRDRILSALYVARQDAVSVVRQSSIHIWKALVHNTPRTVRGILPELVNQLIKLYSNGEEEQQETAARTTLELCRKFGEKLVGEIVAILKNMSVSPDTHTREGVCLMLSDIMQSTTDTQREGHESDIVSVVRASLIDDDVTVRSAAAKAFDTLQEHIGGKAIDQIIPTLLEALRQPGESSGTALQALREVMSVRASTVFPVLIPTLISTPMTTFNARALASLVTVAGNALSKRLTVILNALVKVFEEDNDEELLGAIDETLRALLGSIEDPEGLNTLMMLLLGWTKHDAPRRRASACSFFALFCEESQIDSSLYRVDWVRQLISLFDDSEVVVHTAAWKAFDTFVKTVPKDEYEPLVVALRRTIESTGAPGRTVPGFSLPKGVAPTVPIIIAGLTTGSNEQRENAAYAIGDLVERTDELVMKSFVVPFTGPLIRVATQATTYPPGVKTAILSALASLLERIPNHVKPFFPQLQRTFVKSVSDSASIVVRTKAAQALGILMRSQPRVDPVVTELVNGVRGSEEEIAASYVLALSHVVRSAQAHGGVGEKARESCIELLHQAFRETHDDHYTLAMASLFVSLSADPDSVKPIISAHLLSGTASSALSSQSILAVFASDDSNRLDPSETVFAKLGFLRSIALKVKESAANERPIVSRPAREAREVLKEMAANGEVSLAGVF</sequence>
<evidence type="ECO:0000256" key="1">
    <source>
        <dbReference type="ARBA" id="ARBA00007366"/>
    </source>
</evidence>
<feature type="repeat" description="HEAT" evidence="3">
    <location>
        <begin position="1690"/>
        <end position="1728"/>
    </location>
</feature>
<dbReference type="InterPro" id="IPR016024">
    <property type="entry name" value="ARM-type_fold"/>
</dbReference>
<evidence type="ECO:0000256" key="2">
    <source>
        <dbReference type="ARBA" id="ARBA00022737"/>
    </source>
</evidence>
<dbReference type="GO" id="GO:0005829">
    <property type="term" value="C:cytosol"/>
    <property type="evidence" value="ECO:0007669"/>
    <property type="project" value="TreeGrafter"/>
</dbReference>
<dbReference type="Pfam" id="PF23271">
    <property type="entry name" value="HEAT_GCN1"/>
    <property type="match status" value="1"/>
</dbReference>
<feature type="repeat" description="HEAT" evidence="3">
    <location>
        <begin position="1572"/>
        <end position="1610"/>
    </location>
</feature>
<evidence type="ECO:0000259" key="5">
    <source>
        <dbReference type="SMART" id="SM01349"/>
    </source>
</evidence>